<dbReference type="GeneID" id="55811019"/>
<gene>
    <name evidence="1" type="primary">73</name>
    <name evidence="1" type="ORF">KBurrousTX_73</name>
</gene>
<sequence length="186" mass="20340">MRTEPLPHEDKATFELAKDVFEVDNAASLFPATEWAEVPEANTAYAFGIAAGLIRRGYHKTPEDLVGVEEVRPIIGDLVDPDPCQRDMNGGCQTHLYLSLKPDDRCPQQVAKTWLQDHPEPVKTPGPGDLLCAGNCGRFIPWAYATKESGWKVTSATGPDTNDAGAHIRVWCPVCGPWGGQYIATH</sequence>
<dbReference type="RefSeq" id="YP_009881746.1">
    <property type="nucleotide sequence ID" value="NC_049442.1"/>
</dbReference>
<reference evidence="1 2" key="1">
    <citation type="submission" date="2018-08" db="EMBL/GenBank/DDBJ databases">
        <authorList>
            <person name="Edupali M."/>
            <person name="Eltaeb M."/>
            <person name="Griswold I."/>
            <person name="Han P."/>
            <person name="Iszauk E."/>
            <person name="Joshi S."/>
            <person name="Kim Y."/>
            <person name="Krakopolsky K."/>
            <person name="Kubyshko V."/>
            <person name="Lee J."/>
            <person name="Lee N.Y."/>
            <person name="Lumaj G."/>
            <person name="Muskovitz J."/>
            <person name="Ning J."/>
            <person name="Noll E."/>
            <person name="Persaud B."/>
            <person name="Shankar N."/>
            <person name="Shim K."/>
            <person name="Srinivasan C."/>
            <person name="Yoon I."/>
            <person name="Zhang S."/>
            <person name="Ziausyte U."/>
            <person name="Jarvik J.W."/>
            <person name="Mcguier N."/>
            <person name="Lopez A.J."/>
            <person name="Garlena R.A."/>
            <person name="Russell D.A."/>
            <person name="Pope W.H."/>
            <person name="Jacobs-Sera D."/>
            <person name="Hatfull G.F."/>
        </authorList>
    </citation>
    <scope>NUCLEOTIDE SEQUENCE [LARGE SCALE GENOMIC DNA]</scope>
</reference>
<evidence type="ECO:0000313" key="2">
    <source>
        <dbReference type="Proteomes" id="UP000278416"/>
    </source>
</evidence>
<accession>A0A386K948</accession>
<dbReference type="EMBL" id="MH744419">
    <property type="protein sequence ID" value="AYD81567.1"/>
    <property type="molecule type" value="Genomic_DNA"/>
</dbReference>
<name>A0A386K948_9CAUD</name>
<keyword evidence="2" id="KW-1185">Reference proteome</keyword>
<evidence type="ECO:0000313" key="1">
    <source>
        <dbReference type="EMBL" id="AYD81567.1"/>
    </source>
</evidence>
<dbReference type="Proteomes" id="UP000278416">
    <property type="component" value="Segment"/>
</dbReference>
<protein>
    <submittedName>
        <fullName evidence="1">Uncharacterized protein</fullName>
    </submittedName>
</protein>
<organism evidence="1 2">
    <name type="scientific">Arthrobacter phage KBurrousTX</name>
    <dbReference type="NCBI Taxonomy" id="2315608"/>
    <lineage>
        <taxon>Viruses</taxon>
        <taxon>Duplodnaviria</taxon>
        <taxon>Heunggongvirae</taxon>
        <taxon>Uroviricota</taxon>
        <taxon>Caudoviricetes</taxon>
        <taxon>Klausavirus</taxon>
        <taxon>Klausavirus kburrousTX</taxon>
    </lineage>
</organism>
<dbReference type="KEGG" id="vg:55811019"/>
<proteinExistence type="predicted"/>